<evidence type="ECO:0000256" key="1">
    <source>
        <dbReference type="SAM" id="Phobius"/>
    </source>
</evidence>
<feature type="transmembrane region" description="Helical" evidence="1">
    <location>
        <begin position="101"/>
        <end position="123"/>
    </location>
</feature>
<sequence length="180" mass="20187">MQFNESATPNVIVQPSPSADQCEIKRVRKILLALVGFFFVISVFNMLKKISLIMNQSGLTDNKRDFTAGISVLPVLCDGFGIFVILGYHRKGVSVFAWLKTIEMIFIGVFLTFMVCVIGYLLFNTSQINNSNYYNIPTALLIVMFALVAIGIALKVIVIKYTFKLARLLKSDEQFNNLTV</sequence>
<keyword evidence="1" id="KW-0472">Membrane</keyword>
<dbReference type="Proteomes" id="UP000663824">
    <property type="component" value="Unassembled WGS sequence"/>
</dbReference>
<organism evidence="3 7">
    <name type="scientific">Rotaria magnacalcarata</name>
    <dbReference type="NCBI Taxonomy" id="392030"/>
    <lineage>
        <taxon>Eukaryota</taxon>
        <taxon>Metazoa</taxon>
        <taxon>Spiralia</taxon>
        <taxon>Gnathifera</taxon>
        <taxon>Rotifera</taxon>
        <taxon>Eurotatoria</taxon>
        <taxon>Bdelloidea</taxon>
        <taxon>Philodinida</taxon>
        <taxon>Philodinidae</taxon>
        <taxon>Rotaria</taxon>
    </lineage>
</organism>
<dbReference type="EMBL" id="CAJNRE010008305">
    <property type="protein sequence ID" value="CAF2072158.1"/>
    <property type="molecule type" value="Genomic_DNA"/>
</dbReference>
<evidence type="ECO:0000313" key="5">
    <source>
        <dbReference type="EMBL" id="CAF2072158.1"/>
    </source>
</evidence>
<dbReference type="EMBL" id="CAJNOW010000142">
    <property type="protein sequence ID" value="CAF1250339.1"/>
    <property type="molecule type" value="Genomic_DNA"/>
</dbReference>
<feature type="transmembrane region" description="Helical" evidence="1">
    <location>
        <begin position="67"/>
        <end position="89"/>
    </location>
</feature>
<gene>
    <name evidence="3" type="ORF">CJN711_LOCUS37481</name>
    <name evidence="2" type="ORF">KQP761_LOCUS2253</name>
    <name evidence="5" type="ORF">MBJ925_LOCUS16928</name>
    <name evidence="6" type="ORF">WKI299_LOCUS27966</name>
    <name evidence="4" type="ORF">XDN619_LOCUS443</name>
</gene>
<evidence type="ECO:0000313" key="3">
    <source>
        <dbReference type="EMBL" id="CAF1617985.1"/>
    </source>
</evidence>
<protein>
    <submittedName>
        <fullName evidence="3">Uncharacterized protein</fullName>
    </submittedName>
</protein>
<comment type="caution">
    <text evidence="3">The sequence shown here is derived from an EMBL/GenBank/DDBJ whole genome shotgun (WGS) entry which is preliminary data.</text>
</comment>
<dbReference type="AlphaFoldDB" id="A0A816C7E2"/>
<dbReference type="Proteomes" id="UP000663834">
    <property type="component" value="Unassembled WGS sequence"/>
</dbReference>
<evidence type="ECO:0000313" key="6">
    <source>
        <dbReference type="EMBL" id="CAF2139227.1"/>
    </source>
</evidence>
<dbReference type="EMBL" id="CAJNOV010018256">
    <property type="protein sequence ID" value="CAF1617985.1"/>
    <property type="molecule type" value="Genomic_DNA"/>
</dbReference>
<feature type="transmembrane region" description="Helical" evidence="1">
    <location>
        <begin position="30"/>
        <end position="47"/>
    </location>
</feature>
<accession>A0A816C7E2</accession>
<dbReference type="Proteomes" id="UP000663887">
    <property type="component" value="Unassembled WGS sequence"/>
</dbReference>
<evidence type="ECO:0000313" key="2">
    <source>
        <dbReference type="EMBL" id="CAF1250339.1"/>
    </source>
</evidence>
<proteinExistence type="predicted"/>
<evidence type="ECO:0000313" key="7">
    <source>
        <dbReference type="Proteomes" id="UP000663855"/>
    </source>
</evidence>
<keyword evidence="1" id="KW-0812">Transmembrane</keyword>
<evidence type="ECO:0000313" key="4">
    <source>
        <dbReference type="EMBL" id="CAF1942459.1"/>
    </source>
</evidence>
<dbReference type="Proteomes" id="UP000663855">
    <property type="component" value="Unassembled WGS sequence"/>
</dbReference>
<dbReference type="OrthoDB" id="10045241at2759"/>
<feature type="transmembrane region" description="Helical" evidence="1">
    <location>
        <begin position="135"/>
        <end position="158"/>
    </location>
</feature>
<keyword evidence="1" id="KW-1133">Transmembrane helix</keyword>
<reference evidence="3" key="1">
    <citation type="submission" date="2021-02" db="EMBL/GenBank/DDBJ databases">
        <authorList>
            <person name="Nowell W R."/>
        </authorList>
    </citation>
    <scope>NUCLEOTIDE SEQUENCE</scope>
</reference>
<dbReference type="EMBL" id="CAJNRG010000022">
    <property type="protein sequence ID" value="CAF1942459.1"/>
    <property type="molecule type" value="Genomic_DNA"/>
</dbReference>
<name>A0A816C7E2_9BILA</name>
<dbReference type="EMBL" id="CAJNRF010012293">
    <property type="protein sequence ID" value="CAF2139227.1"/>
    <property type="molecule type" value="Genomic_DNA"/>
</dbReference>
<dbReference type="Proteomes" id="UP000663856">
    <property type="component" value="Unassembled WGS sequence"/>
</dbReference>